<evidence type="ECO:0000259" key="2">
    <source>
        <dbReference type="Pfam" id="PF05036"/>
    </source>
</evidence>
<dbReference type="GO" id="GO:0042834">
    <property type="term" value="F:peptidoglycan binding"/>
    <property type="evidence" value="ECO:0007669"/>
    <property type="project" value="InterPro"/>
</dbReference>
<comment type="caution">
    <text evidence="3">The sequence shown here is derived from an EMBL/GenBank/DDBJ whole genome shotgun (WGS) entry which is preliminary data.</text>
</comment>
<evidence type="ECO:0000256" key="1">
    <source>
        <dbReference type="SAM" id="Phobius"/>
    </source>
</evidence>
<dbReference type="InterPro" id="IPR007730">
    <property type="entry name" value="SPOR-like_dom"/>
</dbReference>
<dbReference type="SUPFAM" id="SSF110997">
    <property type="entry name" value="Sporulation related repeat"/>
    <property type="match status" value="1"/>
</dbReference>
<gene>
    <name evidence="3" type="ORF">AWN73_14135</name>
</gene>
<dbReference type="Gene3D" id="3.30.70.1070">
    <property type="entry name" value="Sporulation related repeat"/>
    <property type="match status" value="1"/>
</dbReference>
<dbReference type="Proteomes" id="UP000238081">
    <property type="component" value="Unassembled WGS sequence"/>
</dbReference>
<feature type="transmembrane region" description="Helical" evidence="1">
    <location>
        <begin position="39"/>
        <end position="62"/>
    </location>
</feature>
<sequence>MTNRNKYEDISIPENISEIINKAEKRGKRYKRFQTAKKCSAIVFVCLIFTITVNVPAVSAALKDMPVIGKLVDVFQINKGGSITDGVLISTDSKEDIIKINFNLSENQLTTAPSYTVNKKVGPNRIVFDFSGVRNFDYNKLQKEILSSPYIKDVYRNIVLDDSAISFVVELKENVDYSISEYKEPGYMELKLFNKNEEEPKNVYFIRSKPMENGEPLAMIAEMYLDEDATVVKTKNGLYSVSIGEYSSKEEADKALETLKNRENYNDELYVDSCMSNENPK</sequence>
<dbReference type="InterPro" id="IPR036680">
    <property type="entry name" value="SPOR-like_sf"/>
</dbReference>
<reference evidence="3 4" key="1">
    <citation type="submission" date="2016-01" db="EMBL/GenBank/DDBJ databases">
        <title>Characterization of the Clostridium difficile lineages that are prevalent in Hong Kong and China.</title>
        <authorList>
            <person name="Kwok J.S.-L."/>
            <person name="Lam W.-Y."/>
            <person name="Ip M."/>
            <person name="Chan T.-F."/>
            <person name="Hawkey P.M."/>
            <person name="Tsui S.K.-W."/>
        </authorList>
    </citation>
    <scope>NUCLEOTIDE SEQUENCE [LARGE SCALE GENOMIC DNA]</scope>
    <source>
        <strain evidence="3 4">300064</strain>
    </source>
</reference>
<name>A0A2S7FAD3_CLOBU</name>
<organism evidence="3 4">
    <name type="scientific">Clostridium butyricum</name>
    <dbReference type="NCBI Taxonomy" id="1492"/>
    <lineage>
        <taxon>Bacteria</taxon>
        <taxon>Bacillati</taxon>
        <taxon>Bacillota</taxon>
        <taxon>Clostridia</taxon>
        <taxon>Eubacteriales</taxon>
        <taxon>Clostridiaceae</taxon>
        <taxon>Clostridium</taxon>
    </lineage>
</organism>
<evidence type="ECO:0000313" key="3">
    <source>
        <dbReference type="EMBL" id="PPV14339.1"/>
    </source>
</evidence>
<keyword evidence="1" id="KW-0812">Transmembrane</keyword>
<proteinExistence type="predicted"/>
<dbReference type="AlphaFoldDB" id="A0A2S7FAD3"/>
<feature type="domain" description="SPOR" evidence="2">
    <location>
        <begin position="230"/>
        <end position="265"/>
    </location>
</feature>
<dbReference type="EMBL" id="LRDH01000109">
    <property type="protein sequence ID" value="PPV14339.1"/>
    <property type="molecule type" value="Genomic_DNA"/>
</dbReference>
<accession>A0A2S7FAD3</accession>
<keyword evidence="1" id="KW-1133">Transmembrane helix</keyword>
<dbReference type="RefSeq" id="WP_027636605.1">
    <property type="nucleotide sequence ID" value="NZ_CANCWB010000003.1"/>
</dbReference>
<dbReference type="Pfam" id="PF05036">
    <property type="entry name" value="SPOR"/>
    <property type="match status" value="1"/>
</dbReference>
<protein>
    <recommendedName>
        <fullName evidence="2">SPOR domain-containing protein</fullName>
    </recommendedName>
</protein>
<evidence type="ECO:0000313" key="4">
    <source>
        <dbReference type="Proteomes" id="UP000238081"/>
    </source>
</evidence>
<keyword evidence="1" id="KW-0472">Membrane</keyword>